<gene>
    <name evidence="2" type="ORF">Tc00.1047053508043.20</name>
</gene>
<dbReference type="PaxDb" id="353153-Q4D0L0"/>
<dbReference type="Proteomes" id="UP000002296">
    <property type="component" value="Unassembled WGS sequence"/>
</dbReference>
<dbReference type="Gene3D" id="3.60.15.10">
    <property type="entry name" value="Ribonuclease Z/Hydroxyacylglutathione hydrolase-like"/>
    <property type="match status" value="2"/>
</dbReference>
<evidence type="ECO:0000313" key="2">
    <source>
        <dbReference type="EMBL" id="EAN86061.1"/>
    </source>
</evidence>
<sequence length="416" mass="47250">MTSLSPGACTQTHTHTHTHTHTPRLFLPFFCFFSHFHTYVLPSFLCVDVWFLTATVAMRFTVGSRCGYSPNLTSLTNQFNRSERLRKWGSVGSSPGVPRIPRLEAKSIAILHESPKVLLAGRNHCNNFDSNQYMLINKATKQCMLIDAADDWPDDWAAFIASSSLRLTNIFLTHCHIDNIINLNAFLSICGRQQQEEKMDGEGRGDVDWENGESDGSEKIGLIWCAAEECWVQNFGRACERYRRFEEMHLTLPMMRRNLYTPRHVKDTATFGLSDPGNGRNGYFRRKDMLLSTATNRASSFIDFGDGVLLYYIFSPGHSPGHMMLHAPTEKLLFTGDLLFYSKVGRVDLPWATGARLAESLRLFEAMPDNTVVLPGHGRMTTLGRERRENRALQQCYQRQEIGQQEVSVGFNEGYL</sequence>
<dbReference type="InterPro" id="IPR001279">
    <property type="entry name" value="Metallo-B-lactamas"/>
</dbReference>
<dbReference type="Pfam" id="PF00753">
    <property type="entry name" value="Lactamase_B"/>
    <property type="match status" value="1"/>
</dbReference>
<reference evidence="2 3" key="1">
    <citation type="journal article" date="2005" name="Science">
        <title>The genome sequence of Trypanosoma cruzi, etiologic agent of Chagas disease.</title>
        <authorList>
            <person name="El-Sayed N.M."/>
            <person name="Myler P.J."/>
            <person name="Bartholomeu D.C."/>
            <person name="Nilsson D."/>
            <person name="Aggarwal G."/>
            <person name="Tran A.N."/>
            <person name="Ghedin E."/>
            <person name="Worthey E.A."/>
            <person name="Delcher A.L."/>
            <person name="Blandin G."/>
            <person name="Westenberger S.J."/>
            <person name="Caler E."/>
            <person name="Cerqueira G.C."/>
            <person name="Branche C."/>
            <person name="Haas B."/>
            <person name="Anupama A."/>
            <person name="Arner E."/>
            <person name="Aslund L."/>
            <person name="Attipoe P."/>
            <person name="Bontempi E."/>
            <person name="Bringaud F."/>
            <person name="Burton P."/>
            <person name="Cadag E."/>
            <person name="Campbell D.A."/>
            <person name="Carrington M."/>
            <person name="Crabtree J."/>
            <person name="Darban H."/>
            <person name="da Silveira J.F."/>
            <person name="de Jong P."/>
            <person name="Edwards K."/>
            <person name="Englund P.T."/>
            <person name="Fazelina G."/>
            <person name="Feldblyum T."/>
            <person name="Ferella M."/>
            <person name="Frasch A.C."/>
            <person name="Gull K."/>
            <person name="Horn D."/>
            <person name="Hou L."/>
            <person name="Huang Y."/>
            <person name="Kindlund E."/>
            <person name="Klingbeil M."/>
            <person name="Kluge S."/>
            <person name="Koo H."/>
            <person name="Lacerda D."/>
            <person name="Levin M.J."/>
            <person name="Lorenzi H."/>
            <person name="Louie T."/>
            <person name="Machado C.R."/>
            <person name="McCulloch R."/>
            <person name="McKenna A."/>
            <person name="Mizuno Y."/>
            <person name="Mottram J.C."/>
            <person name="Nelson S."/>
            <person name="Ochaya S."/>
            <person name="Osoegawa K."/>
            <person name="Pai G."/>
            <person name="Parsons M."/>
            <person name="Pentony M."/>
            <person name="Pettersson U."/>
            <person name="Pop M."/>
            <person name="Ramirez J.L."/>
            <person name="Rinta J."/>
            <person name="Robertson L."/>
            <person name="Salzberg S.L."/>
            <person name="Sanchez D.O."/>
            <person name="Seyler A."/>
            <person name="Sharma R."/>
            <person name="Shetty J."/>
            <person name="Simpson A.J."/>
            <person name="Sisk E."/>
            <person name="Tammi M.T."/>
            <person name="Tarleton R."/>
            <person name="Teixeira S."/>
            <person name="Van Aken S."/>
            <person name="Vogt C."/>
            <person name="Ward P.N."/>
            <person name="Wickstead B."/>
            <person name="Wortman J."/>
            <person name="White O."/>
            <person name="Fraser C.M."/>
            <person name="Stuart K.D."/>
            <person name="Andersson B."/>
        </authorList>
    </citation>
    <scope>NUCLEOTIDE SEQUENCE [LARGE SCALE GENOMIC DNA]</scope>
    <source>
        <strain evidence="2 3">CL Brener</strain>
    </source>
</reference>
<dbReference type="RefSeq" id="XP_807912.1">
    <property type="nucleotide sequence ID" value="XM_802819.1"/>
</dbReference>
<name>Q4D0L0_TRYCC</name>
<dbReference type="STRING" id="353153.Q4D0L0"/>
<protein>
    <submittedName>
        <fullName evidence="2">Metallo-beta-lactamase-like protein, putative</fullName>
    </submittedName>
</protein>
<dbReference type="SUPFAM" id="SSF56281">
    <property type="entry name" value="Metallo-hydrolase/oxidoreductase"/>
    <property type="match status" value="1"/>
</dbReference>
<accession>Q4D0L0</accession>
<comment type="caution">
    <text evidence="2">The sequence shown here is derived from an EMBL/GenBank/DDBJ whole genome shotgun (WGS) entry which is preliminary data.</text>
</comment>
<dbReference type="InParanoid" id="Q4D0L0"/>
<dbReference type="PANTHER" id="PTHR42773">
    <property type="entry name" value="METALLO-BETA-LACTAMASE-RELATED"/>
    <property type="match status" value="1"/>
</dbReference>
<dbReference type="AlphaFoldDB" id="Q4D0L0"/>
<dbReference type="SMART" id="SM00849">
    <property type="entry name" value="Lactamase_B"/>
    <property type="match status" value="1"/>
</dbReference>
<dbReference type="eggNOG" id="ENOG502R1JV">
    <property type="taxonomic scope" value="Eukaryota"/>
</dbReference>
<dbReference type="InterPro" id="IPR036866">
    <property type="entry name" value="RibonucZ/Hydroxyglut_hydro"/>
</dbReference>
<dbReference type="SMR" id="Q4D0L0"/>
<feature type="domain" description="Metallo-beta-lactamase" evidence="1">
    <location>
        <begin position="129"/>
        <end position="377"/>
    </location>
</feature>
<dbReference type="KEGG" id="tcr:508043.20"/>
<dbReference type="PANTHER" id="PTHR42773:SF1">
    <property type="entry name" value="METALLO-BETA-LACTAMASE FAMILY PROTEIN"/>
    <property type="match status" value="1"/>
</dbReference>
<keyword evidence="3" id="KW-1185">Reference proteome</keyword>
<evidence type="ECO:0000313" key="3">
    <source>
        <dbReference type="Proteomes" id="UP000002296"/>
    </source>
</evidence>
<proteinExistence type="predicted"/>
<dbReference type="GeneID" id="3538221"/>
<dbReference type="EMBL" id="AAHK01001296">
    <property type="protein sequence ID" value="EAN86061.1"/>
    <property type="molecule type" value="Genomic_DNA"/>
</dbReference>
<organism evidence="2 3">
    <name type="scientific">Trypanosoma cruzi (strain CL Brener)</name>
    <dbReference type="NCBI Taxonomy" id="353153"/>
    <lineage>
        <taxon>Eukaryota</taxon>
        <taxon>Discoba</taxon>
        <taxon>Euglenozoa</taxon>
        <taxon>Kinetoplastea</taxon>
        <taxon>Metakinetoplastina</taxon>
        <taxon>Trypanosomatida</taxon>
        <taxon>Trypanosomatidae</taxon>
        <taxon>Trypanosoma</taxon>
        <taxon>Schizotrypanum</taxon>
    </lineage>
</organism>
<evidence type="ECO:0000259" key="1">
    <source>
        <dbReference type="SMART" id="SM00849"/>
    </source>
</evidence>